<proteinExistence type="predicted"/>
<dbReference type="PANTHER" id="PTHR37943:SF1">
    <property type="entry name" value="PROTEIN VES"/>
    <property type="match status" value="1"/>
</dbReference>
<accession>A0ABY4MXK5</accession>
<dbReference type="Pfam" id="PF05962">
    <property type="entry name" value="HutD"/>
    <property type="match status" value="1"/>
</dbReference>
<dbReference type="InterPro" id="IPR011051">
    <property type="entry name" value="RmlC_Cupin_sf"/>
</dbReference>
<dbReference type="PANTHER" id="PTHR37943">
    <property type="entry name" value="PROTEIN VES"/>
    <property type="match status" value="1"/>
</dbReference>
<gene>
    <name evidence="1" type="ORF">M3M28_01420</name>
</gene>
<organism evidence="1">
    <name type="scientific">Gulosibacter sediminis</name>
    <dbReference type="NCBI Taxonomy" id="1729695"/>
    <lineage>
        <taxon>Bacteria</taxon>
        <taxon>Bacillati</taxon>
        <taxon>Actinomycetota</taxon>
        <taxon>Actinomycetes</taxon>
        <taxon>Micrococcales</taxon>
        <taxon>Microbacteriaceae</taxon>
        <taxon>Gulosibacter</taxon>
    </lineage>
</organism>
<dbReference type="EMBL" id="CP097160">
    <property type="protein sequence ID" value="UQN15156.1"/>
    <property type="molecule type" value="Genomic_DNA"/>
</dbReference>
<dbReference type="Gene3D" id="2.60.120.10">
    <property type="entry name" value="Jelly Rolls"/>
    <property type="match status" value="1"/>
</dbReference>
<dbReference type="InterPro" id="IPR010282">
    <property type="entry name" value="Uncharacterised_HutD/Ves"/>
</dbReference>
<sequence length="168" mass="17849">MIRSLRDRKSTPWANGLGSTTELVGLDEEVPGIDRDGRRWKLSVADLEQPADFSPLPGLQRTFVPVGASVSLEVDGRLHRVDDCVPLRFDGGATTVLVTLDAPCNAVNLMAERAELDLQVAASAADAPGAFALIALTDSERVSRFDLLVPGGDLSDEDLPESLGALVV</sequence>
<dbReference type="InterPro" id="IPR014710">
    <property type="entry name" value="RmlC-like_jellyroll"/>
</dbReference>
<protein>
    <submittedName>
        <fullName evidence="1">HutD family protein</fullName>
    </submittedName>
</protein>
<name>A0ABY4MXK5_9MICO</name>
<dbReference type="SUPFAM" id="SSF51182">
    <property type="entry name" value="RmlC-like cupins"/>
    <property type="match status" value="1"/>
</dbReference>
<reference evidence="1" key="1">
    <citation type="submission" date="2022-05" db="EMBL/GenBank/DDBJ databases">
        <title>Complete genome sequence of toluene-degrading Gulosibacter sediminis strain ACHW.36C.</title>
        <authorList>
            <person name="Wai A.C."/>
            <person name="Lai G.K."/>
            <person name="Griffin S.D."/>
            <person name="Leung F.C."/>
        </authorList>
    </citation>
    <scope>NUCLEOTIDE SEQUENCE [LARGE SCALE GENOMIC DNA]</scope>
    <source>
        <strain evidence="1">ACHW.36C</strain>
    </source>
</reference>
<evidence type="ECO:0000313" key="1">
    <source>
        <dbReference type="EMBL" id="UQN15156.1"/>
    </source>
</evidence>